<evidence type="ECO:0000256" key="5">
    <source>
        <dbReference type="ARBA" id="ARBA00022832"/>
    </source>
</evidence>
<keyword evidence="5 10" id="KW-0276">Fatty acid metabolism</keyword>
<keyword evidence="6 10" id="KW-1133">Transmembrane helix</keyword>
<evidence type="ECO:0000313" key="13">
    <source>
        <dbReference type="Proteomes" id="UP000015104"/>
    </source>
</evidence>
<proteinExistence type="inferred from homology"/>
<feature type="transmembrane region" description="Helical" evidence="10">
    <location>
        <begin position="132"/>
        <end position="150"/>
    </location>
</feature>
<evidence type="ECO:0000256" key="10">
    <source>
        <dbReference type="RuleBase" id="RU361115"/>
    </source>
</evidence>
<evidence type="ECO:0000256" key="11">
    <source>
        <dbReference type="SAM" id="MobiDB-lite"/>
    </source>
</evidence>
<name>T1JRD2_TETUR</name>
<dbReference type="OrthoDB" id="434092at2759"/>
<dbReference type="STRING" id="32264.T1JRD2"/>
<evidence type="ECO:0000256" key="1">
    <source>
        <dbReference type="ARBA" id="ARBA00004141"/>
    </source>
</evidence>
<comment type="catalytic activity">
    <reaction evidence="10">
        <text>a very-long-chain acyl-CoA + malonyl-CoA + H(+) = a very-long-chain 3-oxoacyl-CoA + CO2 + CoA</text>
        <dbReference type="Rhea" id="RHEA:32727"/>
        <dbReference type="ChEBI" id="CHEBI:15378"/>
        <dbReference type="ChEBI" id="CHEBI:16526"/>
        <dbReference type="ChEBI" id="CHEBI:57287"/>
        <dbReference type="ChEBI" id="CHEBI:57384"/>
        <dbReference type="ChEBI" id="CHEBI:90725"/>
        <dbReference type="ChEBI" id="CHEBI:90736"/>
        <dbReference type="EC" id="2.3.1.199"/>
    </reaction>
</comment>
<keyword evidence="4 10" id="KW-0812">Transmembrane</keyword>
<evidence type="ECO:0000256" key="8">
    <source>
        <dbReference type="ARBA" id="ARBA00023136"/>
    </source>
</evidence>
<keyword evidence="9 10" id="KW-0275">Fatty acid biosynthesis</keyword>
<evidence type="ECO:0000256" key="7">
    <source>
        <dbReference type="ARBA" id="ARBA00023098"/>
    </source>
</evidence>
<dbReference type="InterPro" id="IPR002076">
    <property type="entry name" value="ELO_fam"/>
</dbReference>
<sequence>MAYADPVSTTSPLLHKLLDNVKYYYYDVWNIYGDPRVSNYPFMDGGPWSTIALICGYLALVKSIGPNFMKDRKPYDMRNIILLYNVALVTINGWLFYSGSWITNFGLDSWKCQPVDRRSRDPLDLYKIQLGWYFYVTKTIDFCDTFFFVLRKKNRQISGLHVFHHSCMPLFCWIGLKFTPGGNNAFFPWLNSGVHTVMYAYYALSTFPHLAPYLWWKKYITSMQMIQFVAVIVHSFYSMLSPGCAWPKMFIYLSIFNAFLFFCMFYSFFKRTYSVESSKSSSSSPLTSSTSLNSSSSLSCFSSSTKCTLNNDQLNLAKVNYDSVSRKRISQRIAQCNDSNIK</sequence>
<dbReference type="GO" id="GO:0019367">
    <property type="term" value="P:fatty acid elongation, saturated fatty acid"/>
    <property type="evidence" value="ECO:0007669"/>
    <property type="project" value="TreeGrafter"/>
</dbReference>
<dbReference type="Pfam" id="PF01151">
    <property type="entry name" value="ELO"/>
    <property type="match status" value="1"/>
</dbReference>
<organism evidence="12 13">
    <name type="scientific">Tetranychus urticae</name>
    <name type="common">Two-spotted spider mite</name>
    <dbReference type="NCBI Taxonomy" id="32264"/>
    <lineage>
        <taxon>Eukaryota</taxon>
        <taxon>Metazoa</taxon>
        <taxon>Ecdysozoa</taxon>
        <taxon>Arthropoda</taxon>
        <taxon>Chelicerata</taxon>
        <taxon>Arachnida</taxon>
        <taxon>Acari</taxon>
        <taxon>Acariformes</taxon>
        <taxon>Trombidiformes</taxon>
        <taxon>Prostigmata</taxon>
        <taxon>Eleutherengona</taxon>
        <taxon>Raphignathae</taxon>
        <taxon>Tetranychoidea</taxon>
        <taxon>Tetranychidae</taxon>
        <taxon>Tetranychus</taxon>
    </lineage>
</organism>
<dbReference type="Proteomes" id="UP000015104">
    <property type="component" value="Unassembled WGS sequence"/>
</dbReference>
<keyword evidence="7 10" id="KW-0443">Lipid metabolism</keyword>
<feature type="region of interest" description="Disordered" evidence="11">
    <location>
        <begin position="278"/>
        <end position="298"/>
    </location>
</feature>
<evidence type="ECO:0000256" key="3">
    <source>
        <dbReference type="ARBA" id="ARBA00022679"/>
    </source>
</evidence>
<evidence type="ECO:0000313" key="12">
    <source>
        <dbReference type="EnsemblMetazoa" id="tetur01g06470.1"/>
    </source>
</evidence>
<accession>T1JRD2</accession>
<dbReference type="EnsemblMetazoa" id="tetur01g06470.1">
    <property type="protein sequence ID" value="tetur01g06470.1"/>
    <property type="gene ID" value="tetur01g06470"/>
</dbReference>
<dbReference type="HOGENOM" id="CLU_048483_0_0_1"/>
<dbReference type="EC" id="2.3.1.199" evidence="10"/>
<evidence type="ECO:0000256" key="4">
    <source>
        <dbReference type="ARBA" id="ARBA00022692"/>
    </source>
</evidence>
<evidence type="ECO:0000256" key="9">
    <source>
        <dbReference type="ARBA" id="ARBA00023160"/>
    </source>
</evidence>
<dbReference type="GO" id="GO:0009922">
    <property type="term" value="F:fatty acid elongase activity"/>
    <property type="evidence" value="ECO:0007669"/>
    <property type="project" value="UniProtKB-EC"/>
</dbReference>
<comment type="similarity">
    <text evidence="10">Belongs to the ELO family.</text>
</comment>
<dbReference type="AlphaFoldDB" id="T1JRD2"/>
<dbReference type="eggNOG" id="KOG3071">
    <property type="taxonomic scope" value="Eukaryota"/>
</dbReference>
<feature type="transmembrane region" description="Helical" evidence="10">
    <location>
        <begin position="80"/>
        <end position="97"/>
    </location>
</feature>
<dbReference type="EMBL" id="CAEY01000448">
    <property type="status" value="NOT_ANNOTATED_CDS"/>
    <property type="molecule type" value="Genomic_DNA"/>
</dbReference>
<dbReference type="OMA" id="ICERVDY"/>
<keyword evidence="3 10" id="KW-0808">Transferase</keyword>
<dbReference type="GO" id="GO:0030148">
    <property type="term" value="P:sphingolipid biosynthetic process"/>
    <property type="evidence" value="ECO:0007669"/>
    <property type="project" value="TreeGrafter"/>
</dbReference>
<dbReference type="PANTHER" id="PTHR11157">
    <property type="entry name" value="FATTY ACID ACYL TRANSFERASE-RELATED"/>
    <property type="match status" value="1"/>
</dbReference>
<feature type="transmembrane region" description="Helical" evidence="10">
    <location>
        <begin position="249"/>
        <end position="269"/>
    </location>
</feature>
<dbReference type="GO" id="GO:0042761">
    <property type="term" value="P:very long-chain fatty acid biosynthetic process"/>
    <property type="evidence" value="ECO:0007669"/>
    <property type="project" value="TreeGrafter"/>
</dbReference>
<feature type="transmembrane region" description="Helical" evidence="10">
    <location>
        <begin position="186"/>
        <end position="207"/>
    </location>
</feature>
<reference evidence="12" key="2">
    <citation type="submission" date="2015-06" db="UniProtKB">
        <authorList>
            <consortium name="EnsemblMetazoa"/>
        </authorList>
    </citation>
    <scope>IDENTIFICATION</scope>
</reference>
<dbReference type="PANTHER" id="PTHR11157:SF69">
    <property type="entry name" value="ELONGATION OF VERY LONG CHAIN FATTY ACIDS PROTEIN 7"/>
    <property type="match status" value="1"/>
</dbReference>
<keyword evidence="13" id="KW-1185">Reference proteome</keyword>
<keyword evidence="8 10" id="KW-0472">Membrane</keyword>
<dbReference type="GO" id="GO:0005789">
    <property type="term" value="C:endoplasmic reticulum membrane"/>
    <property type="evidence" value="ECO:0007669"/>
    <property type="project" value="TreeGrafter"/>
</dbReference>
<dbReference type="GO" id="GO:0034626">
    <property type="term" value="P:fatty acid elongation, polyunsaturated fatty acid"/>
    <property type="evidence" value="ECO:0007669"/>
    <property type="project" value="TreeGrafter"/>
</dbReference>
<feature type="transmembrane region" description="Helical" evidence="10">
    <location>
        <begin position="162"/>
        <end position="180"/>
    </location>
</feature>
<keyword evidence="2 10" id="KW-0444">Lipid biosynthesis</keyword>
<comment type="subcellular location">
    <subcellularLocation>
        <location evidence="1">Membrane</location>
        <topology evidence="1">Multi-pass membrane protein</topology>
    </subcellularLocation>
</comment>
<evidence type="ECO:0000256" key="2">
    <source>
        <dbReference type="ARBA" id="ARBA00022516"/>
    </source>
</evidence>
<reference evidence="13" key="1">
    <citation type="submission" date="2011-08" db="EMBL/GenBank/DDBJ databases">
        <authorList>
            <person name="Rombauts S."/>
        </authorList>
    </citation>
    <scope>NUCLEOTIDE SEQUENCE</scope>
    <source>
        <strain evidence="13">London</strain>
    </source>
</reference>
<dbReference type="GO" id="GO:0034625">
    <property type="term" value="P:fatty acid elongation, monounsaturated fatty acid"/>
    <property type="evidence" value="ECO:0007669"/>
    <property type="project" value="TreeGrafter"/>
</dbReference>
<feature type="transmembrane region" description="Helical" evidence="10">
    <location>
        <begin position="48"/>
        <end position="68"/>
    </location>
</feature>
<gene>
    <name evidence="12" type="primary">107369823</name>
</gene>
<evidence type="ECO:0000256" key="6">
    <source>
        <dbReference type="ARBA" id="ARBA00022989"/>
    </source>
</evidence>
<protein>
    <recommendedName>
        <fullName evidence="10">Elongation of very long chain fatty acids protein</fullName>
        <ecNumber evidence="10">2.3.1.199</ecNumber>
    </recommendedName>
    <alternativeName>
        <fullName evidence="10">Very-long-chain 3-oxoacyl-CoA synthase</fullName>
    </alternativeName>
</protein>
<dbReference type="KEGG" id="tut:107369823"/>